<organism evidence="1">
    <name type="scientific">Theileria annulata</name>
    <dbReference type="NCBI Taxonomy" id="5874"/>
    <lineage>
        <taxon>Eukaryota</taxon>
        <taxon>Sar</taxon>
        <taxon>Alveolata</taxon>
        <taxon>Apicomplexa</taxon>
        <taxon>Aconoidasida</taxon>
        <taxon>Piroplasmida</taxon>
        <taxon>Theileriidae</taxon>
        <taxon>Theileria</taxon>
    </lineage>
</organism>
<proteinExistence type="predicted"/>
<dbReference type="EMBL" id="UIVT01000003">
    <property type="protein sequence ID" value="SVP93778.1"/>
    <property type="molecule type" value="Genomic_DNA"/>
</dbReference>
<dbReference type="EMBL" id="UIVS01000003">
    <property type="protein sequence ID" value="SVP92974.1"/>
    <property type="molecule type" value="Genomic_DNA"/>
</dbReference>
<evidence type="ECO:0000313" key="1">
    <source>
        <dbReference type="EMBL" id="SVP92974.1"/>
    </source>
</evidence>
<gene>
    <name evidence="2" type="ORF">TAT_000277300</name>
    <name evidence="1" type="ORF">TAV_000277400</name>
</gene>
<name>A0A3B0MT29_THEAN</name>
<evidence type="ECO:0000313" key="2">
    <source>
        <dbReference type="EMBL" id="SVP93778.1"/>
    </source>
</evidence>
<protein>
    <submittedName>
        <fullName evidence="1">Uncharacterized protein</fullName>
    </submittedName>
</protein>
<accession>A0A3B0MT29</accession>
<dbReference type="AlphaFoldDB" id="A0A3B0MT29"/>
<sequence length="140" mass="16259">MKKTISLMLFLIKIISINAIYLNLDLCARKGRYGNIISKQTGNILDYKVRSTFEANKGNLITSVSCGSDVFYEDINPGDTTRRVITVEVREPVVLIKIESEYLGYKETKYYLNHEDAVPIEECEYNKYLYDDDQRLKNLR</sequence>
<dbReference type="VEuPathDB" id="PiroplasmaDB:TA18750"/>
<reference evidence="1" key="1">
    <citation type="submission" date="2018-07" db="EMBL/GenBank/DDBJ databases">
        <authorList>
            <person name="Quirk P.G."/>
            <person name="Krulwich T.A."/>
        </authorList>
    </citation>
    <scope>NUCLEOTIDE SEQUENCE</scope>
    <source>
        <strain evidence="1">Anand</strain>
    </source>
</reference>